<dbReference type="Proteomes" id="UP001589836">
    <property type="component" value="Unassembled WGS sequence"/>
</dbReference>
<dbReference type="EMBL" id="JBHLTP010000003">
    <property type="protein sequence ID" value="MFC0522769.1"/>
    <property type="molecule type" value="Genomic_DNA"/>
</dbReference>
<keyword evidence="2" id="KW-1185">Reference proteome</keyword>
<name>A0ABV6LK86_9BACI</name>
<reference evidence="1 2" key="1">
    <citation type="submission" date="2024-09" db="EMBL/GenBank/DDBJ databases">
        <authorList>
            <person name="Sun Q."/>
            <person name="Mori K."/>
        </authorList>
    </citation>
    <scope>NUCLEOTIDE SEQUENCE [LARGE SCALE GENOMIC DNA]</scope>
    <source>
        <strain evidence="1 2">NCAIM B.02529</strain>
    </source>
</reference>
<proteinExistence type="predicted"/>
<protein>
    <submittedName>
        <fullName evidence="1">Uncharacterized protein</fullName>
    </submittedName>
</protein>
<evidence type="ECO:0000313" key="1">
    <source>
        <dbReference type="EMBL" id="MFC0522769.1"/>
    </source>
</evidence>
<gene>
    <name evidence="1" type="ORF">ACFFGV_04085</name>
</gene>
<comment type="caution">
    <text evidence="1">The sequence shown here is derived from an EMBL/GenBank/DDBJ whole genome shotgun (WGS) entry which is preliminary data.</text>
</comment>
<accession>A0ABV6LK86</accession>
<dbReference type="RefSeq" id="WP_377345300.1">
    <property type="nucleotide sequence ID" value="NZ_JBHLTP010000003.1"/>
</dbReference>
<sequence>MKRLRLIATIVLVVLIAVGPYPVKGAAASSTHADQIIDKPQQLTDQPPEGKITTQGVKSKAVVKVATLLRAGGDEVIYAAKRFHIIDSSTARTFKHNSKKIGDWLTKFENAGKKAAGDVRKQLPIYLKENTKMSNSTAENISVAVSWAIRGADILFL</sequence>
<organism evidence="1 2">
    <name type="scientific">Pontibacillus salicampi</name>
    <dbReference type="NCBI Taxonomy" id="1449801"/>
    <lineage>
        <taxon>Bacteria</taxon>
        <taxon>Bacillati</taxon>
        <taxon>Bacillota</taxon>
        <taxon>Bacilli</taxon>
        <taxon>Bacillales</taxon>
        <taxon>Bacillaceae</taxon>
        <taxon>Pontibacillus</taxon>
    </lineage>
</organism>
<evidence type="ECO:0000313" key="2">
    <source>
        <dbReference type="Proteomes" id="UP001589836"/>
    </source>
</evidence>